<keyword evidence="2" id="KW-0238">DNA-binding</keyword>
<sequence>MPQRQSRKTFADRLDHLVGQLRSRILDGTYAEDDFLPAESALAKQFDLSNNSVRKGLEQLVAEGLIVKIDKVGSRVAANSSHQRTTITIACYPSIERDVAFTELLEDFHRLYPAIRVKPITASPLTDSGSYAGTIRESVANGTADLYTVHHMDFTELIAEGAAERFEPLVPAPGTYPFLNERFAVDGTGESFVQPLMFTPLVLCYNKDHFAEAGLLEPDSSWTWQHLLDSAARLTVPGKRHGFHFFALSDNRWPFFLLQTGAGFARDDCGYYAPTDSAQLLGGIRLCGDIIGNRDVFPPYLSENQPEATRLFAEGKISMQLATYNSLNDLKREALRYDIAPVPLPTSGSPATLAIAIGLMAGKASQHKEAVKLFISYAASHEAQRAIRSRTLSIPACKPAAEAAERAESAQPNGQQAGLNRPEHFQLFRDIIPSFRWHADLGLPIPLLKPLHRLLKLYWSSMIDDDTLLAELSRLSFPLGADRAEQQHG</sequence>
<evidence type="ECO:0000259" key="4">
    <source>
        <dbReference type="PROSITE" id="PS50949"/>
    </source>
</evidence>
<feature type="domain" description="HTH gntR-type" evidence="4">
    <location>
        <begin position="11"/>
        <end position="79"/>
    </location>
</feature>
<dbReference type="Proteomes" id="UP001589619">
    <property type="component" value="Unassembled WGS sequence"/>
</dbReference>
<reference evidence="5 6" key="1">
    <citation type="submission" date="2024-09" db="EMBL/GenBank/DDBJ databases">
        <authorList>
            <person name="Sun Q."/>
            <person name="Mori K."/>
        </authorList>
    </citation>
    <scope>NUCLEOTIDE SEQUENCE [LARGE SCALE GENOMIC DNA]</scope>
    <source>
        <strain evidence="5 6">JCM 12520</strain>
    </source>
</reference>
<proteinExistence type="predicted"/>
<dbReference type="Gene3D" id="1.10.10.10">
    <property type="entry name" value="Winged helix-like DNA-binding domain superfamily/Winged helix DNA-binding domain"/>
    <property type="match status" value="1"/>
</dbReference>
<gene>
    <name evidence="5" type="ORF">ACFFNY_07960</name>
</gene>
<dbReference type="PANTHER" id="PTHR43649:SF12">
    <property type="entry name" value="DIACETYLCHITOBIOSE BINDING PROTEIN DASA"/>
    <property type="match status" value="1"/>
</dbReference>
<keyword evidence="1" id="KW-0805">Transcription regulation</keyword>
<dbReference type="Gene3D" id="3.40.190.10">
    <property type="entry name" value="Periplasmic binding protein-like II"/>
    <property type="match status" value="1"/>
</dbReference>
<evidence type="ECO:0000313" key="5">
    <source>
        <dbReference type="EMBL" id="MFB9751501.1"/>
    </source>
</evidence>
<evidence type="ECO:0000256" key="1">
    <source>
        <dbReference type="ARBA" id="ARBA00023015"/>
    </source>
</evidence>
<dbReference type="InterPro" id="IPR036388">
    <property type="entry name" value="WH-like_DNA-bd_sf"/>
</dbReference>
<evidence type="ECO:0000256" key="3">
    <source>
        <dbReference type="ARBA" id="ARBA00023163"/>
    </source>
</evidence>
<dbReference type="RefSeq" id="WP_344912077.1">
    <property type="nucleotide sequence ID" value="NZ_BAAAYO010000010.1"/>
</dbReference>
<dbReference type="SUPFAM" id="SSF46785">
    <property type="entry name" value="Winged helix' DNA-binding domain"/>
    <property type="match status" value="1"/>
</dbReference>
<dbReference type="PRINTS" id="PR00035">
    <property type="entry name" value="HTHGNTR"/>
</dbReference>
<evidence type="ECO:0000256" key="2">
    <source>
        <dbReference type="ARBA" id="ARBA00023125"/>
    </source>
</evidence>
<dbReference type="InterPro" id="IPR050490">
    <property type="entry name" value="Bact_solute-bd_prot1"/>
</dbReference>
<name>A0ABV5VT97_9BACL</name>
<accession>A0ABV5VT97</accession>
<dbReference type="InterPro" id="IPR006059">
    <property type="entry name" value="SBP"/>
</dbReference>
<protein>
    <submittedName>
        <fullName evidence="5">Extracellular solute-binding protein</fullName>
    </submittedName>
</protein>
<dbReference type="Pfam" id="PF00392">
    <property type="entry name" value="GntR"/>
    <property type="match status" value="1"/>
</dbReference>
<keyword evidence="3" id="KW-0804">Transcription</keyword>
<comment type="caution">
    <text evidence="5">The sequence shown here is derived from an EMBL/GenBank/DDBJ whole genome shotgun (WGS) entry which is preliminary data.</text>
</comment>
<keyword evidence="6" id="KW-1185">Reference proteome</keyword>
<evidence type="ECO:0000313" key="6">
    <source>
        <dbReference type="Proteomes" id="UP001589619"/>
    </source>
</evidence>
<dbReference type="CDD" id="cd07377">
    <property type="entry name" value="WHTH_GntR"/>
    <property type="match status" value="1"/>
</dbReference>
<dbReference type="InterPro" id="IPR036390">
    <property type="entry name" value="WH_DNA-bd_sf"/>
</dbReference>
<dbReference type="SMART" id="SM00345">
    <property type="entry name" value="HTH_GNTR"/>
    <property type="match status" value="1"/>
</dbReference>
<dbReference type="InterPro" id="IPR000524">
    <property type="entry name" value="Tscrpt_reg_HTH_GntR"/>
</dbReference>
<dbReference type="PROSITE" id="PS50949">
    <property type="entry name" value="HTH_GNTR"/>
    <property type="match status" value="1"/>
</dbReference>
<organism evidence="5 6">
    <name type="scientific">Paenibacillus hodogayensis</name>
    <dbReference type="NCBI Taxonomy" id="279208"/>
    <lineage>
        <taxon>Bacteria</taxon>
        <taxon>Bacillati</taxon>
        <taxon>Bacillota</taxon>
        <taxon>Bacilli</taxon>
        <taxon>Bacillales</taxon>
        <taxon>Paenibacillaceae</taxon>
        <taxon>Paenibacillus</taxon>
    </lineage>
</organism>
<dbReference type="EMBL" id="JBHMAG010000007">
    <property type="protein sequence ID" value="MFB9751501.1"/>
    <property type="molecule type" value="Genomic_DNA"/>
</dbReference>
<dbReference type="SUPFAM" id="SSF53850">
    <property type="entry name" value="Periplasmic binding protein-like II"/>
    <property type="match status" value="1"/>
</dbReference>
<dbReference type="PANTHER" id="PTHR43649">
    <property type="entry name" value="ARABINOSE-BINDING PROTEIN-RELATED"/>
    <property type="match status" value="1"/>
</dbReference>
<dbReference type="Pfam" id="PF01547">
    <property type="entry name" value="SBP_bac_1"/>
    <property type="match status" value="1"/>
</dbReference>